<dbReference type="Pfam" id="PF09084">
    <property type="entry name" value="NMT1"/>
    <property type="match status" value="1"/>
</dbReference>
<dbReference type="SUPFAM" id="SSF53850">
    <property type="entry name" value="Periplasmic binding protein-like II"/>
    <property type="match status" value="1"/>
</dbReference>
<evidence type="ECO:0000259" key="5">
    <source>
        <dbReference type="Pfam" id="PF09084"/>
    </source>
</evidence>
<feature type="domain" description="SsuA/THI5-like" evidence="5">
    <location>
        <begin position="47"/>
        <end position="260"/>
    </location>
</feature>
<evidence type="ECO:0000256" key="2">
    <source>
        <dbReference type="ARBA" id="ARBA00010742"/>
    </source>
</evidence>
<protein>
    <submittedName>
        <fullName evidence="6">ABC transporter substrate-binding protein</fullName>
    </submittedName>
</protein>
<dbReference type="EMBL" id="JASGBH010000003">
    <property type="protein sequence ID" value="MDI9233207.1"/>
    <property type="molecule type" value="Genomic_DNA"/>
</dbReference>
<organism evidence="6 7">
    <name type="scientific">Limnohabitans lacus</name>
    <dbReference type="NCBI Taxonomy" id="3045173"/>
    <lineage>
        <taxon>Bacteria</taxon>
        <taxon>Pseudomonadati</taxon>
        <taxon>Pseudomonadota</taxon>
        <taxon>Betaproteobacteria</taxon>
        <taxon>Burkholderiales</taxon>
        <taxon>Comamonadaceae</taxon>
        <taxon>Limnohabitans</taxon>
    </lineage>
</organism>
<evidence type="ECO:0000256" key="1">
    <source>
        <dbReference type="ARBA" id="ARBA00004418"/>
    </source>
</evidence>
<proteinExistence type="inferred from homology"/>
<feature type="chain" id="PRO_5046981055" evidence="4">
    <location>
        <begin position="27"/>
        <end position="346"/>
    </location>
</feature>
<dbReference type="InterPro" id="IPR015168">
    <property type="entry name" value="SsuA/THI5"/>
</dbReference>
<evidence type="ECO:0000256" key="3">
    <source>
        <dbReference type="ARBA" id="ARBA00022729"/>
    </source>
</evidence>
<name>A0ABT6X5G9_9BURK</name>
<accession>A0ABT6X5G9</accession>
<evidence type="ECO:0000313" key="7">
    <source>
        <dbReference type="Proteomes" id="UP001431902"/>
    </source>
</evidence>
<dbReference type="Gene3D" id="3.40.190.10">
    <property type="entry name" value="Periplasmic binding protein-like II"/>
    <property type="match status" value="2"/>
</dbReference>
<feature type="signal peptide" evidence="4">
    <location>
        <begin position="1"/>
        <end position="26"/>
    </location>
</feature>
<evidence type="ECO:0000313" key="6">
    <source>
        <dbReference type="EMBL" id="MDI9233207.1"/>
    </source>
</evidence>
<keyword evidence="3 4" id="KW-0732">Signal</keyword>
<dbReference type="PANTHER" id="PTHR30024:SF47">
    <property type="entry name" value="TAURINE-BINDING PERIPLASMIC PROTEIN"/>
    <property type="match status" value="1"/>
</dbReference>
<evidence type="ECO:0000256" key="4">
    <source>
        <dbReference type="SAM" id="SignalP"/>
    </source>
</evidence>
<keyword evidence="7" id="KW-1185">Reference proteome</keyword>
<dbReference type="RefSeq" id="WP_283223610.1">
    <property type="nucleotide sequence ID" value="NZ_JASGBH010000003.1"/>
</dbReference>
<reference evidence="6" key="1">
    <citation type="submission" date="2023-05" db="EMBL/GenBank/DDBJ databases">
        <title>Limnohabitans sp. strain HM2-2 Genome sequencing and assembly.</title>
        <authorList>
            <person name="Jung Y."/>
        </authorList>
    </citation>
    <scope>NUCLEOTIDE SEQUENCE</scope>
    <source>
        <strain evidence="6">HM2-2</strain>
    </source>
</reference>
<sequence>MAGLKSDRRCFVLASLGALTSGLSSAAETTRSSARVTIALAARQSLYHLPLTLAEQLGYFRQAGLTVEWLPQEGGSKALGSALSGQADVVAGAFEHLFGLQQKGVSYQGFVQFGRTPQIALGVSTRKGSHMRSVMELKGALIGVSALDSATHWMACQWLLQNGLLPEDVSFVEVGTSTGVVEALRHGTVDALCNPDPVMHWLEQKNEVRVLGEARSLAATRKVMTGDVPGACLLARSEFLQRQPEIAQALSDGVVHALKWLQTAGPADILRTAPPAYWLGDRAIYLGAFEKLRESYATDGLFDVDPVLNAWRAQARLKGYGPMGRLALERLYTNAFASKSKIKFAA</sequence>
<comment type="subcellular location">
    <subcellularLocation>
        <location evidence="1">Periplasm</location>
    </subcellularLocation>
</comment>
<gene>
    <name evidence="6" type="ORF">QLQ16_05080</name>
</gene>
<dbReference type="PANTHER" id="PTHR30024">
    <property type="entry name" value="ALIPHATIC SULFONATES-BINDING PROTEIN-RELATED"/>
    <property type="match status" value="1"/>
</dbReference>
<comment type="caution">
    <text evidence="6">The sequence shown here is derived from an EMBL/GenBank/DDBJ whole genome shotgun (WGS) entry which is preliminary data.</text>
</comment>
<comment type="similarity">
    <text evidence="2">Belongs to the bacterial solute-binding protein SsuA/TauA family.</text>
</comment>
<dbReference type="Proteomes" id="UP001431902">
    <property type="component" value="Unassembled WGS sequence"/>
</dbReference>